<dbReference type="Proteomes" id="UP000220133">
    <property type="component" value="Chromosome"/>
</dbReference>
<dbReference type="Gene3D" id="3.40.1580.10">
    <property type="entry name" value="SMI1/KNR4-like"/>
    <property type="match status" value="1"/>
</dbReference>
<feature type="domain" description="Knr4/Smi1-like" evidence="1">
    <location>
        <begin position="54"/>
        <end position="175"/>
    </location>
</feature>
<evidence type="ECO:0000259" key="1">
    <source>
        <dbReference type="SMART" id="SM00860"/>
    </source>
</evidence>
<name>A0A291QZC9_9BACT</name>
<dbReference type="OrthoDB" id="8611998at2"/>
<protein>
    <submittedName>
        <fullName evidence="2">SMI1/KNR4 family protein</fullName>
    </submittedName>
</protein>
<sequence>MTSDYTIKKVIDTYLQECIDAGINNHPGEIEIEMKAPNQDPKEEWRMWLPIDSKVTDTEIESFEVQLGHKLPADYKVFLKHKHFYDLYISEATFCKHPVNKWRDHLKKMIFKGWPLEYLFDKGYIHFADWSDWGALCFDTNRNFANNDYPIILWDHDRPLEIQDVSQSFIDLIIKLDKEHKEMTIDNQEE</sequence>
<dbReference type="InterPro" id="IPR018958">
    <property type="entry name" value="Knr4/Smi1-like_dom"/>
</dbReference>
<accession>A0A291QZC9</accession>
<dbReference type="EMBL" id="CP023777">
    <property type="protein sequence ID" value="ATL49310.1"/>
    <property type="molecule type" value="Genomic_DNA"/>
</dbReference>
<dbReference type="SUPFAM" id="SSF160631">
    <property type="entry name" value="SMI1/KNR4-like"/>
    <property type="match status" value="1"/>
</dbReference>
<proteinExistence type="predicted"/>
<gene>
    <name evidence="2" type="ORF">COR50_20205</name>
</gene>
<dbReference type="InterPro" id="IPR037883">
    <property type="entry name" value="Knr4/Smi1-like_sf"/>
</dbReference>
<reference evidence="2 3" key="1">
    <citation type="submission" date="2017-10" db="EMBL/GenBank/DDBJ databases">
        <title>Paenichitinophaga pekingensis gen. nov., sp. nov., isolated from activated sludge.</title>
        <authorList>
            <person name="Jin D."/>
            <person name="Kong X."/>
            <person name="Deng Y."/>
            <person name="Bai Z."/>
        </authorList>
    </citation>
    <scope>NUCLEOTIDE SEQUENCE [LARGE SCALE GENOMIC DNA]</scope>
    <source>
        <strain evidence="2 3">13</strain>
    </source>
</reference>
<dbReference type="AlphaFoldDB" id="A0A291QZC9"/>
<dbReference type="Pfam" id="PF09346">
    <property type="entry name" value="SMI1_KNR4"/>
    <property type="match status" value="1"/>
</dbReference>
<keyword evidence="3" id="KW-1185">Reference proteome</keyword>
<evidence type="ECO:0000313" key="3">
    <source>
        <dbReference type="Proteomes" id="UP000220133"/>
    </source>
</evidence>
<dbReference type="RefSeq" id="WP_098195678.1">
    <property type="nucleotide sequence ID" value="NZ_CP023777.1"/>
</dbReference>
<evidence type="ECO:0000313" key="2">
    <source>
        <dbReference type="EMBL" id="ATL49310.1"/>
    </source>
</evidence>
<dbReference type="SMART" id="SM00860">
    <property type="entry name" value="SMI1_KNR4"/>
    <property type="match status" value="1"/>
</dbReference>
<organism evidence="2 3">
    <name type="scientific">Chitinophaga caeni</name>
    <dbReference type="NCBI Taxonomy" id="2029983"/>
    <lineage>
        <taxon>Bacteria</taxon>
        <taxon>Pseudomonadati</taxon>
        <taxon>Bacteroidota</taxon>
        <taxon>Chitinophagia</taxon>
        <taxon>Chitinophagales</taxon>
        <taxon>Chitinophagaceae</taxon>
        <taxon>Chitinophaga</taxon>
    </lineage>
</organism>
<dbReference type="KEGG" id="cbae:COR50_20205"/>